<feature type="region of interest" description="Disordered" evidence="9">
    <location>
        <begin position="45"/>
        <end position="64"/>
    </location>
</feature>
<evidence type="ECO:0000256" key="3">
    <source>
        <dbReference type="ARBA" id="ARBA00005392"/>
    </source>
</evidence>
<dbReference type="InterPro" id="IPR007112">
    <property type="entry name" value="Expansin/allergen_DPBB_dom"/>
</dbReference>
<dbReference type="SUPFAM" id="SSF50685">
    <property type="entry name" value="Barwin-like endoglucanases"/>
    <property type="match status" value="2"/>
</dbReference>
<evidence type="ECO:0000256" key="1">
    <source>
        <dbReference type="ARBA" id="ARBA00004170"/>
    </source>
</evidence>
<dbReference type="PRINTS" id="PR01226">
    <property type="entry name" value="EXPANSIN"/>
</dbReference>
<organism evidence="13 14">
    <name type="scientific">Escallonia rubra</name>
    <dbReference type="NCBI Taxonomy" id="112253"/>
    <lineage>
        <taxon>Eukaryota</taxon>
        <taxon>Viridiplantae</taxon>
        <taxon>Streptophyta</taxon>
        <taxon>Embryophyta</taxon>
        <taxon>Tracheophyta</taxon>
        <taxon>Spermatophyta</taxon>
        <taxon>Magnoliopsida</taxon>
        <taxon>eudicotyledons</taxon>
        <taxon>Gunneridae</taxon>
        <taxon>Pentapetalae</taxon>
        <taxon>asterids</taxon>
        <taxon>campanulids</taxon>
        <taxon>Escalloniales</taxon>
        <taxon>Escalloniaceae</taxon>
        <taxon>Escallonia</taxon>
    </lineage>
</organism>
<evidence type="ECO:0000313" key="13">
    <source>
        <dbReference type="EMBL" id="KAK2992913.1"/>
    </source>
</evidence>
<dbReference type="GO" id="GO:0016020">
    <property type="term" value="C:membrane"/>
    <property type="evidence" value="ECO:0007669"/>
    <property type="project" value="UniProtKB-SubCell"/>
</dbReference>
<evidence type="ECO:0000256" key="4">
    <source>
        <dbReference type="ARBA" id="ARBA00022512"/>
    </source>
</evidence>
<evidence type="ECO:0000259" key="11">
    <source>
        <dbReference type="PROSITE" id="PS50842"/>
    </source>
</evidence>
<keyword evidence="7" id="KW-0472">Membrane</keyword>
<name>A0AA88RMX6_9ASTE</name>
<keyword evidence="4" id="KW-0134">Cell wall</keyword>
<feature type="compositionally biased region" description="Basic residues" evidence="9">
    <location>
        <begin position="51"/>
        <end position="64"/>
    </location>
</feature>
<comment type="similarity">
    <text evidence="3">Belongs to the expansin family. Expansin A subfamily.</text>
</comment>
<dbReference type="GO" id="GO:0009653">
    <property type="term" value="P:anatomical structure morphogenesis"/>
    <property type="evidence" value="ECO:0007669"/>
    <property type="project" value="UniProtKB-ARBA"/>
</dbReference>
<reference evidence="13" key="1">
    <citation type="submission" date="2022-12" db="EMBL/GenBank/DDBJ databases">
        <title>Draft genome assemblies for two species of Escallonia (Escalloniales).</title>
        <authorList>
            <person name="Chanderbali A."/>
            <person name="Dervinis C."/>
            <person name="Anghel I."/>
            <person name="Soltis D."/>
            <person name="Soltis P."/>
            <person name="Zapata F."/>
        </authorList>
    </citation>
    <scope>NUCLEOTIDE SEQUENCE</scope>
    <source>
        <strain evidence="13">UCBG92.1500</strain>
        <tissue evidence="13">Leaf</tissue>
    </source>
</reference>
<evidence type="ECO:0000256" key="7">
    <source>
        <dbReference type="ARBA" id="ARBA00023136"/>
    </source>
</evidence>
<accession>A0AA88RMX6</accession>
<evidence type="ECO:0000256" key="10">
    <source>
        <dbReference type="SAM" id="SignalP"/>
    </source>
</evidence>
<dbReference type="PRINTS" id="PR01225">
    <property type="entry name" value="EXPANSNFAMLY"/>
</dbReference>
<comment type="subcellular location">
    <subcellularLocation>
        <location evidence="1">Membrane</location>
        <topology evidence="1">Peripheral membrane protein</topology>
    </subcellularLocation>
    <subcellularLocation>
        <location evidence="2">Secreted</location>
        <location evidence="2">Cell wall</location>
    </subcellularLocation>
</comment>
<dbReference type="InterPro" id="IPR007118">
    <property type="entry name" value="Expan_Lol_pI"/>
</dbReference>
<feature type="domain" description="Expansin-like CBD" evidence="12">
    <location>
        <begin position="210"/>
        <end position="269"/>
    </location>
</feature>
<evidence type="ECO:0000256" key="6">
    <source>
        <dbReference type="ARBA" id="ARBA00022729"/>
    </source>
</evidence>
<sequence length="477" mass="52717">MMILPSRAILLLFSSLLLLVLVPEHLGVHANDRINPIWRGGSGSAAALHPEHHRHPKHHRRRFKPGPWKNAHATFYGGGDGSGTMGGACGYGDLKQQGYGLQTTALSQVLFNNGQTCGACYEIKCVSDEQWCNPGEPSLFVTATNLCPPNYALANDNGGWCNPPLEHFDLAQPAFLQIAQYKAGIVPVQYRRVPCKRDGGIRFTITGNPYFNLVLVWNVGGAGDVTSVQVKGDDKLKWTTMKRNWGQNWEADAMLVGESLTFRVKTSDGGVCGYGDLKQQGYGLQTTALSQVLFNNGQTCGAYYEIKCVSDEQWCNPGQPSLFVTATNLFPPNYALANDNGGWCNPPLEHFDLAQPAFLQVAQYKVGIVPVQYRRMPCKKEGGIRFTITGNPYFNLVLVWNVGGAGDVTSVQVKGDDKLKWTTMKRIWGQNWEADAMLVSESLTFRVKTSGGRTSTSWHVAPKNWQFGQTFERKNFK</sequence>
<dbReference type="GO" id="GO:0009664">
    <property type="term" value="P:plant-type cell wall organization"/>
    <property type="evidence" value="ECO:0007669"/>
    <property type="project" value="InterPro"/>
</dbReference>
<feature type="signal peptide" evidence="10">
    <location>
        <begin position="1"/>
        <end position="27"/>
    </location>
</feature>
<evidence type="ECO:0000256" key="8">
    <source>
        <dbReference type="ARBA" id="ARBA00023316"/>
    </source>
</evidence>
<keyword evidence="5" id="KW-0964">Secreted</keyword>
<evidence type="ECO:0000256" key="5">
    <source>
        <dbReference type="ARBA" id="ARBA00022525"/>
    </source>
</evidence>
<dbReference type="InterPro" id="IPR007117">
    <property type="entry name" value="Expansin_CBD"/>
</dbReference>
<dbReference type="Proteomes" id="UP001187471">
    <property type="component" value="Unassembled WGS sequence"/>
</dbReference>
<dbReference type="InterPro" id="IPR036908">
    <property type="entry name" value="RlpA-like_sf"/>
</dbReference>
<dbReference type="SMART" id="SM00837">
    <property type="entry name" value="DPBB_1"/>
    <property type="match status" value="2"/>
</dbReference>
<dbReference type="SUPFAM" id="SSF49590">
    <property type="entry name" value="PHL pollen allergen"/>
    <property type="match status" value="2"/>
</dbReference>
<dbReference type="Pfam" id="PF03330">
    <property type="entry name" value="DPBB_1"/>
    <property type="match status" value="2"/>
</dbReference>
<keyword evidence="14" id="KW-1185">Reference proteome</keyword>
<dbReference type="PROSITE" id="PS50842">
    <property type="entry name" value="EXPANSIN_EG45"/>
    <property type="match status" value="2"/>
</dbReference>
<dbReference type="CDD" id="cd22274">
    <property type="entry name" value="DPBB_EXPA_N"/>
    <property type="match status" value="2"/>
</dbReference>
<keyword evidence="8" id="KW-0961">Cell wall biogenesis/degradation</keyword>
<gene>
    <name evidence="13" type="ORF">RJ640_024067</name>
</gene>
<evidence type="ECO:0000313" key="14">
    <source>
        <dbReference type="Proteomes" id="UP001187471"/>
    </source>
</evidence>
<dbReference type="PROSITE" id="PS50843">
    <property type="entry name" value="EXPANSIN_CBD"/>
    <property type="match status" value="2"/>
</dbReference>
<dbReference type="PANTHER" id="PTHR31867">
    <property type="entry name" value="EXPANSIN-A15"/>
    <property type="match status" value="1"/>
</dbReference>
<protein>
    <recommendedName>
        <fullName evidence="15">Expansin</fullName>
    </recommendedName>
</protein>
<dbReference type="FunFam" id="2.40.40.10:FF:000001">
    <property type="entry name" value="Expansin"/>
    <property type="match status" value="1"/>
</dbReference>
<feature type="domain" description="Expansin-like EG45" evidence="11">
    <location>
        <begin position="269"/>
        <end position="383"/>
    </location>
</feature>
<comment type="caution">
    <text evidence="13">The sequence shown here is derived from an EMBL/GenBank/DDBJ whole genome shotgun (WGS) entry which is preliminary data.</text>
</comment>
<evidence type="ECO:0000256" key="2">
    <source>
        <dbReference type="ARBA" id="ARBA00004191"/>
    </source>
</evidence>
<dbReference type="EMBL" id="JAVXUO010000370">
    <property type="protein sequence ID" value="KAK2992913.1"/>
    <property type="molecule type" value="Genomic_DNA"/>
</dbReference>
<feature type="domain" description="Expansin-like CBD" evidence="12">
    <location>
        <begin position="393"/>
        <end position="473"/>
    </location>
</feature>
<evidence type="ECO:0000259" key="12">
    <source>
        <dbReference type="PROSITE" id="PS50843"/>
    </source>
</evidence>
<proteinExistence type="inferred from homology"/>
<feature type="domain" description="Expansin-like EG45" evidence="11">
    <location>
        <begin position="86"/>
        <end position="200"/>
    </location>
</feature>
<dbReference type="Gene3D" id="2.40.40.10">
    <property type="entry name" value="RlpA-like domain"/>
    <property type="match status" value="2"/>
</dbReference>
<dbReference type="InterPro" id="IPR002963">
    <property type="entry name" value="Expansin"/>
</dbReference>
<keyword evidence="6 10" id="KW-0732">Signal</keyword>
<dbReference type="Pfam" id="PF01357">
    <property type="entry name" value="Expansin_C"/>
    <property type="match status" value="2"/>
</dbReference>
<evidence type="ECO:0000256" key="9">
    <source>
        <dbReference type="SAM" id="MobiDB-lite"/>
    </source>
</evidence>
<dbReference type="Gene3D" id="2.60.40.760">
    <property type="entry name" value="Expansin, cellulose-binding-like domain"/>
    <property type="match status" value="1"/>
</dbReference>
<dbReference type="InterPro" id="IPR009009">
    <property type="entry name" value="RlpA-like_DPBB"/>
</dbReference>
<feature type="chain" id="PRO_5041722035" description="Expansin" evidence="10">
    <location>
        <begin position="28"/>
        <end position="477"/>
    </location>
</feature>
<dbReference type="InterPro" id="IPR036749">
    <property type="entry name" value="Expansin_CBD_sf"/>
</dbReference>
<dbReference type="GO" id="GO:0005576">
    <property type="term" value="C:extracellular region"/>
    <property type="evidence" value="ECO:0007669"/>
    <property type="project" value="InterPro"/>
</dbReference>
<dbReference type="AlphaFoldDB" id="A0AA88RMX6"/>
<evidence type="ECO:0008006" key="15">
    <source>
        <dbReference type="Google" id="ProtNLM"/>
    </source>
</evidence>